<name>A0ABQ0CTG0_9HYPO</name>
<feature type="compositionally biased region" description="Acidic residues" evidence="2">
    <location>
        <begin position="282"/>
        <end position="296"/>
    </location>
</feature>
<feature type="compositionally biased region" description="Acidic residues" evidence="2">
    <location>
        <begin position="387"/>
        <end position="420"/>
    </location>
</feature>
<dbReference type="InterPro" id="IPR013883">
    <property type="entry name" value="TF_Iwr1_dom"/>
</dbReference>
<dbReference type="Pfam" id="PF08574">
    <property type="entry name" value="Iwr1"/>
    <property type="match status" value="1"/>
</dbReference>
<feature type="domain" description="Transcription factor Iwr1" evidence="3">
    <location>
        <begin position="297"/>
        <end position="367"/>
    </location>
</feature>
<feature type="region of interest" description="Disordered" evidence="2">
    <location>
        <begin position="246"/>
        <end position="296"/>
    </location>
</feature>
<proteinExistence type="inferred from homology"/>
<dbReference type="PANTHER" id="PTHR28063">
    <property type="entry name" value="RNA POLYMERASE II NUCLEAR LOCALIZATION PROTEIN IWR1"/>
    <property type="match status" value="1"/>
</dbReference>
<dbReference type="PANTHER" id="PTHR28063:SF1">
    <property type="entry name" value="RNA POLYMERASE II NUCLEAR LOCALIZATION PROTEIN IWR1"/>
    <property type="match status" value="1"/>
</dbReference>
<feature type="compositionally biased region" description="Basic residues" evidence="2">
    <location>
        <begin position="252"/>
        <end position="264"/>
    </location>
</feature>
<reference evidence="5" key="1">
    <citation type="submission" date="2024-06" db="EMBL/GenBank/DDBJ databases">
        <title>Draft Genome Sequences of Epichloe bromicola Strains Isolated from Elymus ciliaris.</title>
        <authorList>
            <consortium name="Epichloe bromicola genome sequencing consortium"/>
            <person name="Miura A."/>
            <person name="Imano S."/>
            <person name="Ashida A."/>
            <person name="Sato I."/>
            <person name="Chiba S."/>
            <person name="Tanaka A."/>
            <person name="Camagna M."/>
            <person name="Takemoto D."/>
        </authorList>
    </citation>
    <scope>NUCLEOTIDE SEQUENCE [LARGE SCALE GENOMIC DNA]</scope>
    <source>
        <strain evidence="5">DP</strain>
    </source>
</reference>
<organism evidence="4 5">
    <name type="scientific">Epichloe bromicola</name>
    <dbReference type="NCBI Taxonomy" id="79588"/>
    <lineage>
        <taxon>Eukaryota</taxon>
        <taxon>Fungi</taxon>
        <taxon>Dikarya</taxon>
        <taxon>Ascomycota</taxon>
        <taxon>Pezizomycotina</taxon>
        <taxon>Sordariomycetes</taxon>
        <taxon>Hypocreomycetidae</taxon>
        <taxon>Hypocreales</taxon>
        <taxon>Clavicipitaceae</taxon>
        <taxon>Epichloe</taxon>
    </lineage>
</organism>
<protein>
    <recommendedName>
        <fullName evidence="3">Transcription factor Iwr1 domain-containing protein</fullName>
    </recommendedName>
</protein>
<feature type="region of interest" description="Disordered" evidence="2">
    <location>
        <begin position="65"/>
        <end position="100"/>
    </location>
</feature>
<evidence type="ECO:0000313" key="5">
    <source>
        <dbReference type="Proteomes" id="UP001562357"/>
    </source>
</evidence>
<dbReference type="InterPro" id="IPR040150">
    <property type="entry name" value="Iwr1"/>
</dbReference>
<accession>A0ABQ0CTG0</accession>
<gene>
    <name evidence="4" type="primary">g4983</name>
    <name evidence="4" type="ORF">EsDP_00004983</name>
</gene>
<feature type="region of interest" description="Disordered" evidence="2">
    <location>
        <begin position="341"/>
        <end position="420"/>
    </location>
</feature>
<dbReference type="EMBL" id="BAAFGZ010000212">
    <property type="protein sequence ID" value="GAB0136690.1"/>
    <property type="molecule type" value="Genomic_DNA"/>
</dbReference>
<feature type="compositionally biased region" description="Acidic residues" evidence="2">
    <location>
        <begin position="363"/>
        <end position="372"/>
    </location>
</feature>
<evidence type="ECO:0000256" key="1">
    <source>
        <dbReference type="ARBA" id="ARBA00010218"/>
    </source>
</evidence>
<sequence length="439" mass="50096">MSIPPQLIRVKRKRVQETPVTFLQFDQDSSKRHRSGRNWAYQRRETTTPLIALDSKYTQPIIHVSRPDDAQSPNGRQNGGQASQKPEKRPTSAAGLLEPRRFHVSRTMLAKSTNQKLGSAGVSKKTRYSPAVFVESARKKMIPKTRRSLAAGQSPAKVESRTSTPDATPEDTMVEQRQLKRPGIAAGKARPASTTTTTTTTEQQPSIGTRLPESLMNRHNEDMEKIANDMNRWVLNELGANLQSMEQENRPLRFKPKSPAKRYHERNPELAVQTPTRQIDDAMSDLSDDDDDDDDDDEWIIEEYVRIPAHSVALDVLPTDVGILVLDEKEESMLFFGSALDEDDELEEDDEDENAENHYTADYPEDEADSGDEYGRQAYVFRQGNNSDDEEFDNDEEFNDDLYEERDEMVLEGDADEDDDARMARVREFMKRNSAFQYR</sequence>
<feature type="compositionally biased region" description="Polar residues" evidence="2">
    <location>
        <begin position="71"/>
        <end position="84"/>
    </location>
</feature>
<evidence type="ECO:0000256" key="2">
    <source>
        <dbReference type="SAM" id="MobiDB-lite"/>
    </source>
</evidence>
<feature type="region of interest" description="Disordered" evidence="2">
    <location>
        <begin position="143"/>
        <end position="206"/>
    </location>
</feature>
<evidence type="ECO:0000259" key="3">
    <source>
        <dbReference type="Pfam" id="PF08574"/>
    </source>
</evidence>
<comment type="similarity">
    <text evidence="1">Belongs to the IWR1/SLC7A6OS family.</text>
</comment>
<dbReference type="Proteomes" id="UP001562357">
    <property type="component" value="Unassembled WGS sequence"/>
</dbReference>
<comment type="caution">
    <text evidence="4">The sequence shown here is derived from an EMBL/GenBank/DDBJ whole genome shotgun (WGS) entry which is preliminary data.</text>
</comment>
<evidence type="ECO:0000313" key="4">
    <source>
        <dbReference type="EMBL" id="GAB0136690.1"/>
    </source>
</evidence>
<feature type="compositionally biased region" description="Acidic residues" evidence="2">
    <location>
        <begin position="341"/>
        <end position="354"/>
    </location>
</feature>
<keyword evidence="5" id="KW-1185">Reference proteome</keyword>